<keyword evidence="2" id="KW-0175">Coiled coil</keyword>
<evidence type="ECO:0000256" key="1">
    <source>
        <dbReference type="PROSITE-ProRule" id="PRU00339"/>
    </source>
</evidence>
<feature type="coiled-coil region" evidence="2">
    <location>
        <begin position="381"/>
        <end position="449"/>
    </location>
</feature>
<dbReference type="STRING" id="1046627.BZARG_1219"/>
<dbReference type="SUPFAM" id="SSF55874">
    <property type="entry name" value="ATPase domain of HSP90 chaperone/DNA topoisomerase II/histidine kinase"/>
    <property type="match status" value="1"/>
</dbReference>
<protein>
    <submittedName>
        <fullName evidence="5">Tetratricopeptide repeat protein</fullName>
    </submittedName>
</protein>
<dbReference type="Pfam" id="PF13424">
    <property type="entry name" value="TPR_12"/>
    <property type="match status" value="3"/>
</dbReference>
<comment type="caution">
    <text evidence="5">The sequence shown here is derived from an EMBL/GenBank/DDBJ whole genome shotgun (WGS) entry which is preliminary data.</text>
</comment>
<dbReference type="eggNOG" id="COG0457">
    <property type="taxonomic scope" value="Bacteria"/>
</dbReference>
<dbReference type="InterPro" id="IPR036890">
    <property type="entry name" value="HATPase_C_sf"/>
</dbReference>
<dbReference type="GO" id="GO:0016020">
    <property type="term" value="C:membrane"/>
    <property type="evidence" value="ECO:0007669"/>
    <property type="project" value="InterPro"/>
</dbReference>
<dbReference type="RefSeq" id="WP_008636757.1">
    <property type="nucleotide sequence ID" value="NZ_AFXZ01000019.1"/>
</dbReference>
<reference evidence="5 6" key="1">
    <citation type="journal article" date="2008" name="Int. J. Syst. Evol. Microbiol.">
        <title>Bizionia argentinensis sp. nov., isolated from surface marine water in Antarctica.</title>
        <authorList>
            <person name="Bercovich A."/>
            <person name="Vazquez S.C."/>
            <person name="Yankilevich P."/>
            <person name="Coria S.H."/>
            <person name="Foti M."/>
            <person name="Hernandez E."/>
            <person name="Vidal A."/>
            <person name="Ruberto L."/>
            <person name="Melo C."/>
            <person name="Marenssi S."/>
            <person name="Criscuolo M."/>
            <person name="Memoli M."/>
            <person name="Arguelles M."/>
            <person name="Mac Cormack W.P."/>
        </authorList>
    </citation>
    <scope>NUCLEOTIDE SEQUENCE [LARGE SCALE GENOMIC DNA]</scope>
    <source>
        <strain evidence="5 6">JUB59</strain>
    </source>
</reference>
<evidence type="ECO:0000313" key="5">
    <source>
        <dbReference type="EMBL" id="EGV43794.1"/>
    </source>
</evidence>
<dbReference type="AlphaFoldDB" id="G2ECV0"/>
<dbReference type="eggNOG" id="COG2972">
    <property type="taxonomic scope" value="Bacteria"/>
</dbReference>
<proteinExistence type="predicted"/>
<feature type="domain" description="Signal transduction histidine kinase internal region" evidence="4">
    <location>
        <begin position="442"/>
        <end position="520"/>
    </location>
</feature>
<dbReference type="EMBL" id="AFXZ01000019">
    <property type="protein sequence ID" value="EGV43794.1"/>
    <property type="molecule type" value="Genomic_DNA"/>
</dbReference>
<dbReference type="PANTHER" id="PTHR34220">
    <property type="entry name" value="SENSOR HISTIDINE KINASE YPDA"/>
    <property type="match status" value="1"/>
</dbReference>
<keyword evidence="1" id="KW-0802">TPR repeat</keyword>
<keyword evidence="3" id="KW-0812">Transmembrane</keyword>
<dbReference type="PANTHER" id="PTHR34220:SF7">
    <property type="entry name" value="SENSOR HISTIDINE KINASE YPDA"/>
    <property type="match status" value="1"/>
</dbReference>
<evidence type="ECO:0000259" key="4">
    <source>
        <dbReference type="Pfam" id="PF06580"/>
    </source>
</evidence>
<dbReference type="InterPro" id="IPR010559">
    <property type="entry name" value="Sig_transdc_His_kin_internal"/>
</dbReference>
<keyword evidence="3" id="KW-0472">Membrane</keyword>
<dbReference type="Gene3D" id="3.30.565.10">
    <property type="entry name" value="Histidine kinase-like ATPase, C-terminal domain"/>
    <property type="match status" value="1"/>
</dbReference>
<accession>G2ECV0</accession>
<dbReference type="Proteomes" id="UP000003730">
    <property type="component" value="Unassembled WGS sequence"/>
</dbReference>
<sequence length="650" mass="75288">MKIYKRIHSPFTYLYIIVLLLTTSISFSQVQDVKSFYKKVDSVIALKTTQQSVLESAFHNIARDTIKLSYLVHKSHQKKYLDGECYALNTLGIYFRNISDYNQALIVHFKALSIARKAGNLEMEVITLNMLGVVYRRMDAIRAALDYHNQALSLAEMPCERTLELQQSIAVSQNSMGNIYTALKQYDLALTQFYKSLVIEEELNNKLGLAINNHNIGYAKEKQGFYQEALDYYNKSLEYNNDINSKIGIVICFNSIGKIYIYQNKYCEARCLIQDALNTAIKVNDQFYIAISYVNLGLAELKLNNLDDAKKYLNIGLEIAQKFKLKSSEIEAYKYLSETYELSEQHKEALINYRKYVTLEESLTNERNIQYVNDLIVKYDTEKKNNQIKELANENEIVKLRLEQNNRTLFLSLLGGTLIIITFYVLYRQRQLKNEKKILTLEQEMLRNQMNPHFIFNSLNSIKLYIINNEKENAVYYLNKFSKLIRKILIASTEKEISLKDEIENMALYMNIENIRFSNEIDYQEIIDENLNTSSIKVPSLILQPFLENAIWHGLSAKTQNKKIELVAKKETARHVTITITDNGIGRVAAEEIKNQKTLKRQSIGISITKARLENFSKNFRADYSIKIIDLYDENNLATGTQVVLNIPTK</sequence>
<dbReference type="SMART" id="SM00028">
    <property type="entry name" value="TPR"/>
    <property type="match status" value="6"/>
</dbReference>
<dbReference type="SUPFAM" id="SSF48452">
    <property type="entry name" value="TPR-like"/>
    <property type="match status" value="2"/>
</dbReference>
<feature type="repeat" description="TPR" evidence="1">
    <location>
        <begin position="170"/>
        <end position="203"/>
    </location>
</feature>
<keyword evidence="6" id="KW-1185">Reference proteome</keyword>
<name>G2ECV0_9FLAO</name>
<dbReference type="Pfam" id="PF06580">
    <property type="entry name" value="His_kinase"/>
    <property type="match status" value="1"/>
</dbReference>
<dbReference type="PATRIC" id="fig|1046627.3.peg.1352"/>
<dbReference type="Gene3D" id="1.25.40.10">
    <property type="entry name" value="Tetratricopeptide repeat domain"/>
    <property type="match status" value="2"/>
</dbReference>
<dbReference type="InterPro" id="IPR050640">
    <property type="entry name" value="Bact_2-comp_sensor_kinase"/>
</dbReference>
<keyword evidence="3" id="KW-1133">Transmembrane helix</keyword>
<evidence type="ECO:0000256" key="3">
    <source>
        <dbReference type="SAM" id="Phobius"/>
    </source>
</evidence>
<dbReference type="PROSITE" id="PS50005">
    <property type="entry name" value="TPR"/>
    <property type="match status" value="1"/>
</dbReference>
<evidence type="ECO:0000313" key="6">
    <source>
        <dbReference type="Proteomes" id="UP000003730"/>
    </source>
</evidence>
<gene>
    <name evidence="5" type="ORF">BZARG_1219</name>
</gene>
<dbReference type="InterPro" id="IPR019734">
    <property type="entry name" value="TPR_rpt"/>
</dbReference>
<organism evidence="5 6">
    <name type="scientific">Bizionia argentinensis JUB59</name>
    <dbReference type="NCBI Taxonomy" id="1046627"/>
    <lineage>
        <taxon>Bacteria</taxon>
        <taxon>Pseudomonadati</taxon>
        <taxon>Bacteroidota</taxon>
        <taxon>Flavobacteriia</taxon>
        <taxon>Flavobacteriales</taxon>
        <taxon>Flavobacteriaceae</taxon>
        <taxon>Bizionia</taxon>
    </lineage>
</organism>
<evidence type="ECO:0000256" key="2">
    <source>
        <dbReference type="SAM" id="Coils"/>
    </source>
</evidence>
<feature type="transmembrane region" description="Helical" evidence="3">
    <location>
        <begin position="409"/>
        <end position="427"/>
    </location>
</feature>
<dbReference type="GO" id="GO:0000155">
    <property type="term" value="F:phosphorelay sensor kinase activity"/>
    <property type="evidence" value="ECO:0007669"/>
    <property type="project" value="InterPro"/>
</dbReference>
<feature type="transmembrane region" description="Helical" evidence="3">
    <location>
        <begin position="12"/>
        <end position="30"/>
    </location>
</feature>
<dbReference type="OrthoDB" id="6190788at2"/>
<dbReference type="InterPro" id="IPR011990">
    <property type="entry name" value="TPR-like_helical_dom_sf"/>
</dbReference>